<evidence type="ECO:0000313" key="3">
    <source>
        <dbReference type="Proteomes" id="UP000827092"/>
    </source>
</evidence>
<protein>
    <recommendedName>
        <fullName evidence="4">Secreted protein</fullName>
    </recommendedName>
</protein>
<organism evidence="2 3">
    <name type="scientific">Oedothorax gibbosus</name>
    <dbReference type="NCBI Taxonomy" id="931172"/>
    <lineage>
        <taxon>Eukaryota</taxon>
        <taxon>Metazoa</taxon>
        <taxon>Ecdysozoa</taxon>
        <taxon>Arthropoda</taxon>
        <taxon>Chelicerata</taxon>
        <taxon>Arachnida</taxon>
        <taxon>Araneae</taxon>
        <taxon>Araneomorphae</taxon>
        <taxon>Entelegynae</taxon>
        <taxon>Araneoidea</taxon>
        <taxon>Linyphiidae</taxon>
        <taxon>Erigoninae</taxon>
        <taxon>Oedothorax</taxon>
    </lineage>
</organism>
<dbReference type="Proteomes" id="UP000827092">
    <property type="component" value="Unassembled WGS sequence"/>
</dbReference>
<name>A0AAV6V6R8_9ARAC</name>
<evidence type="ECO:0000256" key="1">
    <source>
        <dbReference type="SAM" id="SignalP"/>
    </source>
</evidence>
<gene>
    <name evidence="2" type="ORF">JTE90_006115</name>
</gene>
<dbReference type="EMBL" id="JAFNEN010000161">
    <property type="protein sequence ID" value="KAG8191371.1"/>
    <property type="molecule type" value="Genomic_DNA"/>
</dbReference>
<feature type="signal peptide" evidence="1">
    <location>
        <begin position="1"/>
        <end position="26"/>
    </location>
</feature>
<reference evidence="2 3" key="1">
    <citation type="journal article" date="2022" name="Nat. Ecol. Evol.">
        <title>A masculinizing supergene underlies an exaggerated male reproductive morph in a spider.</title>
        <authorList>
            <person name="Hendrickx F."/>
            <person name="De Corte Z."/>
            <person name="Sonet G."/>
            <person name="Van Belleghem S.M."/>
            <person name="Kostlbacher S."/>
            <person name="Vangestel C."/>
        </authorList>
    </citation>
    <scope>NUCLEOTIDE SEQUENCE [LARGE SCALE GENOMIC DNA]</scope>
    <source>
        <strain evidence="2">W744_W776</strain>
    </source>
</reference>
<keyword evidence="3" id="KW-1185">Reference proteome</keyword>
<dbReference type="AlphaFoldDB" id="A0AAV6V6R8"/>
<evidence type="ECO:0000313" key="2">
    <source>
        <dbReference type="EMBL" id="KAG8191371.1"/>
    </source>
</evidence>
<feature type="chain" id="PRO_5043865680" description="Secreted protein" evidence="1">
    <location>
        <begin position="27"/>
        <end position="125"/>
    </location>
</feature>
<keyword evidence="1" id="KW-0732">Signal</keyword>
<evidence type="ECO:0008006" key="4">
    <source>
        <dbReference type="Google" id="ProtNLM"/>
    </source>
</evidence>
<proteinExistence type="predicted"/>
<sequence length="125" mass="13796">MQQEGAFVVAVWPLATGLAPVPMATACVGVAGHRKCVKPAAAHLPPGRARFPLSLTCGSPWKPPPPPPHQWTAHQQMDERERTVIFGHLLFECSEPGPSRFFGSYRRTTGDGARHFVPRRRRAHN</sequence>
<comment type="caution">
    <text evidence="2">The sequence shown here is derived from an EMBL/GenBank/DDBJ whole genome shotgun (WGS) entry which is preliminary data.</text>
</comment>
<accession>A0AAV6V6R8</accession>